<reference evidence="1 2" key="2">
    <citation type="journal article" date="2022" name="Mol. Biol. Evol.">
        <title>Comparative Genomics Reveals Insights into the Divergent Evolution of Astigmatic Mites and Household Pest Adaptations.</title>
        <authorList>
            <person name="Xiong Q."/>
            <person name="Wan A.T."/>
            <person name="Liu X."/>
            <person name="Fung C.S."/>
            <person name="Xiao X."/>
            <person name="Malainual N."/>
            <person name="Hou J."/>
            <person name="Wang L."/>
            <person name="Wang M."/>
            <person name="Yang K.Y."/>
            <person name="Cui Y."/>
            <person name="Leung E.L."/>
            <person name="Nong W."/>
            <person name="Shin S.K."/>
            <person name="Au S.W."/>
            <person name="Jeong K.Y."/>
            <person name="Chew F.T."/>
            <person name="Hui J.H."/>
            <person name="Leung T.F."/>
            <person name="Tungtrongchitr A."/>
            <person name="Zhong N."/>
            <person name="Liu Z."/>
            <person name="Tsui S.K."/>
        </authorList>
    </citation>
    <scope>NUCLEOTIDE SEQUENCE [LARGE SCALE GENOMIC DNA]</scope>
    <source>
        <strain evidence="1">Derp</strain>
    </source>
</reference>
<accession>A0ABQ8JMQ5</accession>
<keyword evidence="2" id="KW-1185">Reference proteome</keyword>
<evidence type="ECO:0000313" key="2">
    <source>
        <dbReference type="Proteomes" id="UP000887458"/>
    </source>
</evidence>
<dbReference type="EMBL" id="NJHN03000031">
    <property type="protein sequence ID" value="KAH9423891.1"/>
    <property type="molecule type" value="Genomic_DNA"/>
</dbReference>
<dbReference type="InterPro" id="IPR039870">
    <property type="entry name" value="Coa4-like"/>
</dbReference>
<organism evidence="1 2">
    <name type="scientific">Dermatophagoides pteronyssinus</name>
    <name type="common">European house dust mite</name>
    <dbReference type="NCBI Taxonomy" id="6956"/>
    <lineage>
        <taxon>Eukaryota</taxon>
        <taxon>Metazoa</taxon>
        <taxon>Ecdysozoa</taxon>
        <taxon>Arthropoda</taxon>
        <taxon>Chelicerata</taxon>
        <taxon>Arachnida</taxon>
        <taxon>Acari</taxon>
        <taxon>Acariformes</taxon>
        <taxon>Sarcoptiformes</taxon>
        <taxon>Astigmata</taxon>
        <taxon>Psoroptidia</taxon>
        <taxon>Analgoidea</taxon>
        <taxon>Pyroglyphidae</taxon>
        <taxon>Dermatophagoidinae</taxon>
        <taxon>Dermatophagoides</taxon>
    </lineage>
</organism>
<dbReference type="PROSITE" id="PS51808">
    <property type="entry name" value="CHCH"/>
    <property type="match status" value="1"/>
</dbReference>
<protein>
    <submittedName>
        <fullName evidence="1">Cytochrome oxidase assembly factor 4</fullName>
    </submittedName>
</protein>
<dbReference type="Gene3D" id="1.10.287.1130">
    <property type="entry name" value="CytochromE C oxidase copper chaperone"/>
    <property type="match status" value="1"/>
</dbReference>
<comment type="caution">
    <text evidence="1">The sequence shown here is derived from an EMBL/GenBank/DDBJ whole genome shotgun (WGS) entry which is preliminary data.</text>
</comment>
<reference evidence="1 2" key="1">
    <citation type="journal article" date="2018" name="J. Allergy Clin. Immunol.">
        <title>High-quality assembly of Dermatophagoides pteronyssinus genome and transcriptome reveals a wide range of novel allergens.</title>
        <authorList>
            <person name="Liu X.Y."/>
            <person name="Yang K.Y."/>
            <person name="Wang M.Q."/>
            <person name="Kwok J.S."/>
            <person name="Zeng X."/>
            <person name="Yang Z."/>
            <person name="Xiao X.J."/>
            <person name="Lau C.P."/>
            <person name="Li Y."/>
            <person name="Huang Z.M."/>
            <person name="Ba J.G."/>
            <person name="Yim A.K."/>
            <person name="Ouyang C.Y."/>
            <person name="Ngai S.M."/>
            <person name="Chan T.F."/>
            <person name="Leung E.L."/>
            <person name="Liu L."/>
            <person name="Liu Z.G."/>
            <person name="Tsui S.K."/>
        </authorList>
    </citation>
    <scope>NUCLEOTIDE SEQUENCE [LARGE SCALE GENOMIC DNA]</scope>
    <source>
        <strain evidence="1">Derp</strain>
    </source>
</reference>
<sequence>MSSPVLADTNTEEKDPIEEMLDRTGCKKTHISLQECMYEHKDWRKCQHLVNELRDCMLEYEKQKRPEFQNIDGEK</sequence>
<dbReference type="PANTHER" id="PTHR13639">
    <property type="entry name" value="CYTOCHROME C OXIDASE ASSEMBLY FACTOR 4 HOMOLOG, MITOCHONDRIAL"/>
    <property type="match status" value="1"/>
</dbReference>
<gene>
    <name evidence="1" type="primary">COA4</name>
    <name evidence="1" type="ORF">DERP_005475</name>
</gene>
<evidence type="ECO:0000313" key="1">
    <source>
        <dbReference type="EMBL" id="KAH9423891.1"/>
    </source>
</evidence>
<dbReference type="InterPro" id="IPR009069">
    <property type="entry name" value="Cys_alpha_HP_mot_SF"/>
</dbReference>
<name>A0ABQ8JMQ5_DERPT</name>
<dbReference type="Proteomes" id="UP000887458">
    <property type="component" value="Unassembled WGS sequence"/>
</dbReference>
<dbReference type="SUPFAM" id="SSF47072">
    <property type="entry name" value="Cysteine alpha-hairpin motif"/>
    <property type="match status" value="1"/>
</dbReference>
<proteinExistence type="predicted"/>
<dbReference type="PANTHER" id="PTHR13639:SF2">
    <property type="entry name" value="CYTOCHROME C OXIDASE ASSEMBLY FACTOR 4 HOMOLOG, MITOCHONDRIAL"/>
    <property type="match status" value="1"/>
</dbReference>